<evidence type="ECO:0000313" key="1">
    <source>
        <dbReference type="EMBL" id="CAA9417017.1"/>
    </source>
</evidence>
<dbReference type="EMBL" id="CADCUV010000097">
    <property type="protein sequence ID" value="CAA9417017.1"/>
    <property type="molecule type" value="Genomic_DNA"/>
</dbReference>
<protein>
    <submittedName>
        <fullName evidence="1">Uncharacterized protein</fullName>
    </submittedName>
</protein>
<sequence>MGARTGIRGAARTEALHGFGRVSADVAAPPCDGVCVLVRPGTRACPASLVFVGCWELTAL</sequence>
<organism evidence="1">
    <name type="scientific">uncultured Rubrobacteraceae bacterium</name>
    <dbReference type="NCBI Taxonomy" id="349277"/>
    <lineage>
        <taxon>Bacteria</taxon>
        <taxon>Bacillati</taxon>
        <taxon>Actinomycetota</taxon>
        <taxon>Rubrobacteria</taxon>
        <taxon>Rubrobacterales</taxon>
        <taxon>Rubrobacteraceae</taxon>
        <taxon>environmental samples</taxon>
    </lineage>
</organism>
<accession>A0A6J4PMK0</accession>
<reference evidence="1" key="1">
    <citation type="submission" date="2020-02" db="EMBL/GenBank/DDBJ databases">
        <authorList>
            <person name="Meier V. D."/>
        </authorList>
    </citation>
    <scope>NUCLEOTIDE SEQUENCE</scope>
    <source>
        <strain evidence="1">AVDCRST_MAG22</strain>
    </source>
</reference>
<gene>
    <name evidence="1" type="ORF">AVDCRST_MAG22-2279</name>
</gene>
<name>A0A6J4PMK0_9ACTN</name>
<dbReference type="AlphaFoldDB" id="A0A6J4PMK0"/>
<proteinExistence type="predicted"/>